<accession>A0A2P6MXZ6</accession>
<proteinExistence type="predicted"/>
<dbReference type="Proteomes" id="UP000241769">
    <property type="component" value="Unassembled WGS sequence"/>
</dbReference>
<feature type="region of interest" description="Disordered" evidence="1">
    <location>
        <begin position="1"/>
        <end position="50"/>
    </location>
</feature>
<dbReference type="EMBL" id="MDYQ01000314">
    <property type="protein sequence ID" value="PRP76584.1"/>
    <property type="molecule type" value="Genomic_DNA"/>
</dbReference>
<protein>
    <submittedName>
        <fullName evidence="2">Uncharacterized protein</fullName>
    </submittedName>
</protein>
<organism evidence="2 3">
    <name type="scientific">Planoprotostelium fungivorum</name>
    <dbReference type="NCBI Taxonomy" id="1890364"/>
    <lineage>
        <taxon>Eukaryota</taxon>
        <taxon>Amoebozoa</taxon>
        <taxon>Evosea</taxon>
        <taxon>Variosea</taxon>
        <taxon>Cavosteliida</taxon>
        <taxon>Cavosteliaceae</taxon>
        <taxon>Planoprotostelium</taxon>
    </lineage>
</organism>
<name>A0A2P6MXZ6_9EUKA</name>
<feature type="region of interest" description="Disordered" evidence="1">
    <location>
        <begin position="122"/>
        <end position="144"/>
    </location>
</feature>
<evidence type="ECO:0000256" key="1">
    <source>
        <dbReference type="SAM" id="MobiDB-lite"/>
    </source>
</evidence>
<gene>
    <name evidence="2" type="ORF">PROFUN_15016</name>
</gene>
<comment type="caution">
    <text evidence="2">The sequence shown here is derived from an EMBL/GenBank/DDBJ whole genome shotgun (WGS) entry which is preliminary data.</text>
</comment>
<dbReference type="AlphaFoldDB" id="A0A2P6MXZ6"/>
<evidence type="ECO:0000313" key="2">
    <source>
        <dbReference type="EMBL" id="PRP76584.1"/>
    </source>
</evidence>
<keyword evidence="3" id="KW-1185">Reference proteome</keyword>
<reference evidence="2 3" key="1">
    <citation type="journal article" date="2018" name="Genome Biol. Evol.">
        <title>Multiple Roots of Fruiting Body Formation in Amoebozoa.</title>
        <authorList>
            <person name="Hillmann F."/>
            <person name="Forbes G."/>
            <person name="Novohradska S."/>
            <person name="Ferling I."/>
            <person name="Riege K."/>
            <person name="Groth M."/>
            <person name="Westermann M."/>
            <person name="Marz M."/>
            <person name="Spaller T."/>
            <person name="Winckler T."/>
            <person name="Schaap P."/>
            <person name="Glockner G."/>
        </authorList>
    </citation>
    <scope>NUCLEOTIDE SEQUENCE [LARGE SCALE GENOMIC DNA]</scope>
    <source>
        <strain evidence="2 3">Jena</strain>
    </source>
</reference>
<sequence>MEEEEVPPQSSEDTTIDKEADSEIGRCVQKWALGSPKKRKSDSSTPRPKYEMDDNIALLELVEIIGKAKWLYVIQSLHRMHRCTTIEASESGTSKISKKYNDLRDKTLAKDYVLKPFTPKKGASVESNRTQEAAYHSKKTEEQELHNKAQEIMLRIEDREKALTTAKRASTAEVRQLILERDAERRAKIAQRLEDSRRVAEGEIQLQNSIATTMVNINALLPRATETLQLLNQLLRDRIRNQ</sequence>
<dbReference type="InParanoid" id="A0A2P6MXZ6"/>
<evidence type="ECO:0000313" key="3">
    <source>
        <dbReference type="Proteomes" id="UP000241769"/>
    </source>
</evidence>
<feature type="compositionally biased region" description="Basic and acidic residues" evidence="1">
    <location>
        <begin position="15"/>
        <end position="24"/>
    </location>
</feature>